<dbReference type="EMBL" id="GGFM01011064">
    <property type="protein sequence ID" value="MBW31815.1"/>
    <property type="molecule type" value="Transcribed_RNA"/>
</dbReference>
<feature type="chain" id="PRO_5014999062" evidence="1">
    <location>
        <begin position="23"/>
        <end position="70"/>
    </location>
</feature>
<accession>A0A2M3ZTI8</accession>
<feature type="signal peptide" evidence="1">
    <location>
        <begin position="1"/>
        <end position="22"/>
    </location>
</feature>
<evidence type="ECO:0000313" key="2">
    <source>
        <dbReference type="EMBL" id="MBW31815.1"/>
    </source>
</evidence>
<proteinExistence type="predicted"/>
<evidence type="ECO:0000256" key="1">
    <source>
        <dbReference type="SAM" id="SignalP"/>
    </source>
</evidence>
<protein>
    <submittedName>
        <fullName evidence="2">Putative secreted peptide</fullName>
    </submittedName>
</protein>
<organism evidence="2">
    <name type="scientific">Anopheles braziliensis</name>
    <dbReference type="NCBI Taxonomy" id="58242"/>
    <lineage>
        <taxon>Eukaryota</taxon>
        <taxon>Metazoa</taxon>
        <taxon>Ecdysozoa</taxon>
        <taxon>Arthropoda</taxon>
        <taxon>Hexapoda</taxon>
        <taxon>Insecta</taxon>
        <taxon>Pterygota</taxon>
        <taxon>Neoptera</taxon>
        <taxon>Endopterygota</taxon>
        <taxon>Diptera</taxon>
        <taxon>Nematocera</taxon>
        <taxon>Culicoidea</taxon>
        <taxon>Culicidae</taxon>
        <taxon>Anophelinae</taxon>
        <taxon>Anopheles</taxon>
    </lineage>
</organism>
<keyword evidence="1" id="KW-0732">Signal</keyword>
<name>A0A2M3ZTI8_9DIPT</name>
<reference evidence="2" key="1">
    <citation type="submission" date="2018-01" db="EMBL/GenBank/DDBJ databases">
        <title>An insight into the sialome of Amazonian anophelines.</title>
        <authorList>
            <person name="Ribeiro J.M."/>
            <person name="Scarpassa V."/>
            <person name="Calvo E."/>
        </authorList>
    </citation>
    <scope>NUCLEOTIDE SEQUENCE</scope>
    <source>
        <tissue evidence="2">Salivary glands</tissue>
    </source>
</reference>
<dbReference type="AlphaFoldDB" id="A0A2M3ZTI8"/>
<sequence>MTAQSISCFSVLFATMLSVVSSVRSATVSAVAVDSSALGCFRSTIRIPASAQAAPFGRLMSLSSVVSSLN</sequence>